<sequence>MGKGSRERDGRRDDPPLEVVVVVVLEAVEEVIICRIPRLYV</sequence>
<dbReference type="AlphaFoldDB" id="X1KZM3"/>
<comment type="caution">
    <text evidence="1">The sequence shown here is derived from an EMBL/GenBank/DDBJ whole genome shotgun (WGS) entry which is preliminary data.</text>
</comment>
<accession>X1KZM3</accession>
<name>X1KZM3_9ZZZZ</name>
<evidence type="ECO:0000313" key="1">
    <source>
        <dbReference type="EMBL" id="GAH95634.1"/>
    </source>
</evidence>
<proteinExistence type="predicted"/>
<dbReference type="EMBL" id="BARV01000243">
    <property type="protein sequence ID" value="GAH95634.1"/>
    <property type="molecule type" value="Genomic_DNA"/>
</dbReference>
<gene>
    <name evidence="1" type="ORF">S06H3_01062</name>
</gene>
<organism evidence="1">
    <name type="scientific">marine sediment metagenome</name>
    <dbReference type="NCBI Taxonomy" id="412755"/>
    <lineage>
        <taxon>unclassified sequences</taxon>
        <taxon>metagenomes</taxon>
        <taxon>ecological metagenomes</taxon>
    </lineage>
</organism>
<reference evidence="1" key="1">
    <citation type="journal article" date="2014" name="Front. Microbiol.">
        <title>High frequency of phylogenetically diverse reductive dehalogenase-homologous genes in deep subseafloor sedimentary metagenomes.</title>
        <authorList>
            <person name="Kawai M."/>
            <person name="Futagami T."/>
            <person name="Toyoda A."/>
            <person name="Takaki Y."/>
            <person name="Nishi S."/>
            <person name="Hori S."/>
            <person name="Arai W."/>
            <person name="Tsubouchi T."/>
            <person name="Morono Y."/>
            <person name="Uchiyama I."/>
            <person name="Ito T."/>
            <person name="Fujiyama A."/>
            <person name="Inagaki F."/>
            <person name="Takami H."/>
        </authorList>
    </citation>
    <scope>NUCLEOTIDE SEQUENCE</scope>
    <source>
        <strain evidence="1">Expedition CK06-06</strain>
    </source>
</reference>
<protein>
    <submittedName>
        <fullName evidence="1">Uncharacterized protein</fullName>
    </submittedName>
</protein>